<dbReference type="PROSITE" id="PS50994">
    <property type="entry name" value="INTEGRASE"/>
    <property type="match status" value="1"/>
</dbReference>
<reference evidence="8 9" key="1">
    <citation type="journal article" date="2018" name="Gigascience">
        <title>Genomes of trombidid mites reveal novel predicted allergens and laterally-transferred genes associated with secondary metabolism.</title>
        <authorList>
            <person name="Dong X."/>
            <person name="Chaisiri K."/>
            <person name="Xia D."/>
            <person name="Armstrong S.D."/>
            <person name="Fang Y."/>
            <person name="Donnelly M.J."/>
            <person name="Kadowaki T."/>
            <person name="McGarry J.W."/>
            <person name="Darby A.C."/>
            <person name="Makepeace B.L."/>
        </authorList>
    </citation>
    <scope>NUCLEOTIDE SEQUENCE [LARGE SCALE GENOMIC DNA]</scope>
    <source>
        <strain evidence="8">UoL-WK</strain>
    </source>
</reference>
<evidence type="ECO:0000256" key="3">
    <source>
        <dbReference type="ARBA" id="ARBA00022722"/>
    </source>
</evidence>
<dbReference type="SUPFAM" id="SSF53098">
    <property type="entry name" value="Ribonuclease H-like"/>
    <property type="match status" value="1"/>
</dbReference>
<dbReference type="PANTHER" id="PTHR37984:SF15">
    <property type="entry name" value="INTEGRASE CATALYTIC DOMAIN-CONTAINING PROTEIN"/>
    <property type="match status" value="1"/>
</dbReference>
<evidence type="ECO:0000256" key="5">
    <source>
        <dbReference type="ARBA" id="ARBA00022801"/>
    </source>
</evidence>
<dbReference type="InterPro" id="IPR001584">
    <property type="entry name" value="Integrase_cat-core"/>
</dbReference>
<evidence type="ECO:0000313" key="9">
    <source>
        <dbReference type="Proteomes" id="UP000285301"/>
    </source>
</evidence>
<keyword evidence="9" id="KW-1185">Reference proteome</keyword>
<dbReference type="EMBL" id="NCKU01018781">
    <property type="protein sequence ID" value="RWR98801.1"/>
    <property type="molecule type" value="Genomic_DNA"/>
</dbReference>
<dbReference type="STRING" id="1965070.A0A3S4Q4W2"/>
<name>A0A3S4Q4W2_9ACAR</name>
<dbReference type="Proteomes" id="UP000285301">
    <property type="component" value="Unassembled WGS sequence"/>
</dbReference>
<accession>A0A3S4Q4W2</accession>
<protein>
    <submittedName>
        <fullName evidence="8">Pol polyprotein-like protein</fullName>
    </submittedName>
</protein>
<organism evidence="8 9">
    <name type="scientific">Dinothrombium tinctorium</name>
    <dbReference type="NCBI Taxonomy" id="1965070"/>
    <lineage>
        <taxon>Eukaryota</taxon>
        <taxon>Metazoa</taxon>
        <taxon>Ecdysozoa</taxon>
        <taxon>Arthropoda</taxon>
        <taxon>Chelicerata</taxon>
        <taxon>Arachnida</taxon>
        <taxon>Acari</taxon>
        <taxon>Acariformes</taxon>
        <taxon>Trombidiformes</taxon>
        <taxon>Prostigmata</taxon>
        <taxon>Anystina</taxon>
        <taxon>Parasitengona</taxon>
        <taxon>Trombidioidea</taxon>
        <taxon>Trombidiidae</taxon>
        <taxon>Dinothrombium</taxon>
    </lineage>
</organism>
<feature type="non-terminal residue" evidence="8">
    <location>
        <position position="367"/>
    </location>
</feature>
<keyword evidence="1" id="KW-0808">Transferase</keyword>
<keyword evidence="2" id="KW-0548">Nucleotidyltransferase</keyword>
<sequence>FYALYWAITKEFKQYLYGRKFIVYTDSKSAVYFKNSKNINPRIIRMVSELEIFDFEVKHKSGKQNCDADMLSRVKHNAVKKSYLIINGIGQLLTVSQPFERVQVDIMGPFKETSRGNKYIVSAIDQLAKYLEMRPISKQDAYNIGKFINEDMNRHGPPLYLMSDKGKVFISDVVQAIVAINPPCLQQLTSGYHPRSNGTVERVQGTLKNVLKTYCYIDDDDWDLYVPSAKYAYNTKVSETTGFSPFELIYNRLPYNQLDIENEPEIHLHENPFGEKAKQRWKKQLQSAKERMQKRQMNSMQRFNENHRQQIFLIRDAVKLRNRHIDIERSSKLQSVYEGPYLVIKRNTNSVYTIQSLSDPEIRHKVN</sequence>
<feature type="non-terminal residue" evidence="8">
    <location>
        <position position="1"/>
    </location>
</feature>
<dbReference type="InterPro" id="IPR043502">
    <property type="entry name" value="DNA/RNA_pol_sf"/>
</dbReference>
<evidence type="ECO:0000259" key="7">
    <source>
        <dbReference type="PROSITE" id="PS50994"/>
    </source>
</evidence>
<feature type="domain" description="Integrase catalytic" evidence="7">
    <location>
        <begin position="94"/>
        <end position="253"/>
    </location>
</feature>
<dbReference type="OrthoDB" id="6496015at2759"/>
<keyword evidence="5" id="KW-0378">Hydrolase</keyword>
<keyword evidence="3" id="KW-0540">Nuclease</keyword>
<evidence type="ECO:0000256" key="4">
    <source>
        <dbReference type="ARBA" id="ARBA00022759"/>
    </source>
</evidence>
<comment type="caution">
    <text evidence="8">The sequence shown here is derived from an EMBL/GenBank/DDBJ whole genome shotgun (WGS) entry which is preliminary data.</text>
</comment>
<evidence type="ECO:0000256" key="1">
    <source>
        <dbReference type="ARBA" id="ARBA00022679"/>
    </source>
</evidence>
<dbReference type="GO" id="GO:0042575">
    <property type="term" value="C:DNA polymerase complex"/>
    <property type="evidence" value="ECO:0007669"/>
    <property type="project" value="UniProtKB-ARBA"/>
</dbReference>
<dbReference type="GO" id="GO:0003964">
    <property type="term" value="F:RNA-directed DNA polymerase activity"/>
    <property type="evidence" value="ECO:0007669"/>
    <property type="project" value="UniProtKB-KW"/>
</dbReference>
<dbReference type="AlphaFoldDB" id="A0A3S4Q4W2"/>
<dbReference type="PANTHER" id="PTHR37984">
    <property type="entry name" value="PROTEIN CBG26694"/>
    <property type="match status" value="1"/>
</dbReference>
<dbReference type="GO" id="GO:0015074">
    <property type="term" value="P:DNA integration"/>
    <property type="evidence" value="ECO:0007669"/>
    <property type="project" value="InterPro"/>
</dbReference>
<dbReference type="InterPro" id="IPR036397">
    <property type="entry name" value="RNaseH_sf"/>
</dbReference>
<evidence type="ECO:0000313" key="8">
    <source>
        <dbReference type="EMBL" id="RWR98801.1"/>
    </source>
</evidence>
<dbReference type="SUPFAM" id="SSF56672">
    <property type="entry name" value="DNA/RNA polymerases"/>
    <property type="match status" value="1"/>
</dbReference>
<proteinExistence type="predicted"/>
<dbReference type="GO" id="GO:0004519">
    <property type="term" value="F:endonuclease activity"/>
    <property type="evidence" value="ECO:0007669"/>
    <property type="project" value="UniProtKB-KW"/>
</dbReference>
<keyword evidence="4" id="KW-0255">Endonuclease</keyword>
<dbReference type="Gene3D" id="3.30.420.10">
    <property type="entry name" value="Ribonuclease H-like superfamily/Ribonuclease H"/>
    <property type="match status" value="1"/>
</dbReference>
<dbReference type="GO" id="GO:0003676">
    <property type="term" value="F:nucleic acid binding"/>
    <property type="evidence" value="ECO:0007669"/>
    <property type="project" value="InterPro"/>
</dbReference>
<dbReference type="GO" id="GO:0016787">
    <property type="term" value="F:hydrolase activity"/>
    <property type="evidence" value="ECO:0007669"/>
    <property type="project" value="UniProtKB-KW"/>
</dbReference>
<dbReference type="Pfam" id="PF17917">
    <property type="entry name" value="RT_RNaseH"/>
    <property type="match status" value="1"/>
</dbReference>
<gene>
    <name evidence="8" type="ORF">B4U79_15808</name>
</gene>
<dbReference type="InterPro" id="IPR012337">
    <property type="entry name" value="RNaseH-like_sf"/>
</dbReference>
<evidence type="ECO:0000256" key="6">
    <source>
        <dbReference type="ARBA" id="ARBA00022918"/>
    </source>
</evidence>
<keyword evidence="6" id="KW-0695">RNA-directed DNA polymerase</keyword>
<dbReference type="InterPro" id="IPR050951">
    <property type="entry name" value="Retrovirus_Pol_polyprotein"/>
</dbReference>
<dbReference type="InterPro" id="IPR041373">
    <property type="entry name" value="RT_RNaseH"/>
</dbReference>
<evidence type="ECO:0000256" key="2">
    <source>
        <dbReference type="ARBA" id="ARBA00022695"/>
    </source>
</evidence>